<proteinExistence type="inferred from homology"/>
<dbReference type="OrthoDB" id="288590at2759"/>
<dbReference type="Pfam" id="PF14226">
    <property type="entry name" value="DIOX_N"/>
    <property type="match status" value="1"/>
</dbReference>
<dbReference type="EMBL" id="LXFE01000668">
    <property type="protein sequence ID" value="OLL24707.1"/>
    <property type="molecule type" value="Genomic_DNA"/>
</dbReference>
<organism evidence="3 4">
    <name type="scientific">Neolecta irregularis (strain DAH-3)</name>
    <dbReference type="NCBI Taxonomy" id="1198029"/>
    <lineage>
        <taxon>Eukaryota</taxon>
        <taxon>Fungi</taxon>
        <taxon>Dikarya</taxon>
        <taxon>Ascomycota</taxon>
        <taxon>Taphrinomycotina</taxon>
        <taxon>Neolectales</taxon>
        <taxon>Neolectaceae</taxon>
        <taxon>Neolecta</taxon>
    </lineage>
</organism>
<dbReference type="STRING" id="1198029.A0A1U7LPX6"/>
<dbReference type="OMA" id="NEWSYQT"/>
<evidence type="ECO:0000313" key="3">
    <source>
        <dbReference type="EMBL" id="OLL24707.1"/>
    </source>
</evidence>
<keyword evidence="4" id="KW-1185">Reference proteome</keyword>
<evidence type="ECO:0000313" key="4">
    <source>
        <dbReference type="Proteomes" id="UP000186594"/>
    </source>
</evidence>
<dbReference type="GO" id="GO:0044283">
    <property type="term" value="P:small molecule biosynthetic process"/>
    <property type="evidence" value="ECO:0007669"/>
    <property type="project" value="UniProtKB-ARBA"/>
</dbReference>
<dbReference type="PRINTS" id="PR00682">
    <property type="entry name" value="IPNSYNTHASE"/>
</dbReference>
<dbReference type="PROSITE" id="PS51471">
    <property type="entry name" value="FE2OG_OXY"/>
    <property type="match status" value="1"/>
</dbReference>
<dbReference type="InterPro" id="IPR005123">
    <property type="entry name" value="Oxoglu/Fe-dep_dioxygenase_dom"/>
</dbReference>
<dbReference type="GO" id="GO:0046872">
    <property type="term" value="F:metal ion binding"/>
    <property type="evidence" value="ECO:0007669"/>
    <property type="project" value="UniProtKB-KW"/>
</dbReference>
<gene>
    <name evidence="3" type="ORF">NEOLI_003682</name>
</gene>
<dbReference type="Pfam" id="PF03171">
    <property type="entry name" value="2OG-FeII_Oxy"/>
    <property type="match status" value="1"/>
</dbReference>
<name>A0A1U7LPX6_NEOID</name>
<feature type="domain" description="Fe2OG dioxygenase" evidence="2">
    <location>
        <begin position="180"/>
        <end position="291"/>
    </location>
</feature>
<dbReference type="InterPro" id="IPR044861">
    <property type="entry name" value="IPNS-like_FE2OG_OXY"/>
</dbReference>
<keyword evidence="1" id="KW-0479">Metal-binding</keyword>
<evidence type="ECO:0000259" key="2">
    <source>
        <dbReference type="PROSITE" id="PS51471"/>
    </source>
</evidence>
<dbReference type="PANTHER" id="PTHR47990">
    <property type="entry name" value="2-OXOGLUTARATE (2OG) AND FE(II)-DEPENDENT OXYGENASE SUPERFAMILY PROTEIN-RELATED"/>
    <property type="match status" value="1"/>
</dbReference>
<dbReference type="GO" id="GO:0016491">
    <property type="term" value="F:oxidoreductase activity"/>
    <property type="evidence" value="ECO:0007669"/>
    <property type="project" value="UniProtKB-KW"/>
</dbReference>
<dbReference type="SUPFAM" id="SSF51197">
    <property type="entry name" value="Clavaminate synthase-like"/>
    <property type="match status" value="1"/>
</dbReference>
<protein>
    <submittedName>
        <fullName evidence="3">UPF0676 protein</fullName>
    </submittedName>
</protein>
<sequence length="302" mass="33794">MLTTSDFSIPVIDFGPFLSSDDSTQNAVADQVIDGFTKAGFIYLVGQDIVPSDLQQRVFDLSAEFFARPIEEKQEFAWSTPKANRGYVSLGREKTSTLTDRDAIKKLRKSTPDLKESFEIGNESDPEYENHWPKGDDDRFKKTMIKMFHACYVLELQVLSSIALGLGLPKNFFSAYCDEKVNNLRLLHYPSVPSSVFEKTNQTRANAHCDYGLITLLFQDDQGGLEIQSPSGEYVPAKPIAGSIIVNAGDLLARWCNDRIKSTLHRVTSPPIKNGQDTTPARYSVAYFTSTNRDVDIEVLDV</sequence>
<reference evidence="3 4" key="1">
    <citation type="submission" date="2016-04" db="EMBL/GenBank/DDBJ databases">
        <title>Evolutionary innovation and constraint leading to complex multicellularity in the Ascomycota.</title>
        <authorList>
            <person name="Cisse O."/>
            <person name="Nguyen A."/>
            <person name="Hewitt D.A."/>
            <person name="Jedd G."/>
            <person name="Stajich J.E."/>
        </authorList>
    </citation>
    <scope>NUCLEOTIDE SEQUENCE [LARGE SCALE GENOMIC DNA]</scope>
    <source>
        <strain evidence="3 4">DAH-3</strain>
    </source>
</reference>
<dbReference type="Proteomes" id="UP000186594">
    <property type="component" value="Unassembled WGS sequence"/>
</dbReference>
<dbReference type="AlphaFoldDB" id="A0A1U7LPX6"/>
<accession>A0A1U7LPX6</accession>
<keyword evidence="1" id="KW-0560">Oxidoreductase</keyword>
<evidence type="ECO:0000256" key="1">
    <source>
        <dbReference type="RuleBase" id="RU003682"/>
    </source>
</evidence>
<dbReference type="InterPro" id="IPR026992">
    <property type="entry name" value="DIOX_N"/>
</dbReference>
<keyword evidence="1" id="KW-0408">Iron</keyword>
<dbReference type="Gene3D" id="2.60.120.330">
    <property type="entry name" value="B-lactam Antibiotic, Isopenicillin N Synthase, Chain"/>
    <property type="match status" value="1"/>
</dbReference>
<comment type="caution">
    <text evidence="3">The sequence shown here is derived from an EMBL/GenBank/DDBJ whole genome shotgun (WGS) entry which is preliminary data.</text>
</comment>
<dbReference type="InterPro" id="IPR050231">
    <property type="entry name" value="Iron_ascorbate_oxido_reductase"/>
</dbReference>
<comment type="similarity">
    <text evidence="1">Belongs to the iron/ascorbate-dependent oxidoreductase family.</text>
</comment>
<dbReference type="InterPro" id="IPR027443">
    <property type="entry name" value="IPNS-like_sf"/>
</dbReference>